<sequence length="160" mass="18330">MDIFQPDEGSVTDGNRAASEIHMCQIFLLIARNRRRHVFSIGIILRPDIQRFYRQVEHCTRSGDDTIIIILYLVYKLEQEREFPLSIGQLVGPSTMEPDANILNHPVIIRRRYFTIVIIICKGKNAGFRIDSLIIVHFYDGGWMANHVFIGIGGTFNPGE</sequence>
<accession>A0A645G5M1</accession>
<protein>
    <submittedName>
        <fullName evidence="1">Uncharacterized protein</fullName>
    </submittedName>
</protein>
<comment type="caution">
    <text evidence="1">The sequence shown here is derived from an EMBL/GenBank/DDBJ whole genome shotgun (WGS) entry which is preliminary data.</text>
</comment>
<evidence type="ECO:0000313" key="1">
    <source>
        <dbReference type="EMBL" id="MPN21945.1"/>
    </source>
</evidence>
<organism evidence="1">
    <name type="scientific">bioreactor metagenome</name>
    <dbReference type="NCBI Taxonomy" id="1076179"/>
    <lineage>
        <taxon>unclassified sequences</taxon>
        <taxon>metagenomes</taxon>
        <taxon>ecological metagenomes</taxon>
    </lineage>
</organism>
<dbReference type="EMBL" id="VSSQ01070061">
    <property type="protein sequence ID" value="MPN21945.1"/>
    <property type="molecule type" value="Genomic_DNA"/>
</dbReference>
<dbReference type="AlphaFoldDB" id="A0A645G5M1"/>
<reference evidence="1" key="1">
    <citation type="submission" date="2019-08" db="EMBL/GenBank/DDBJ databases">
        <authorList>
            <person name="Kucharzyk K."/>
            <person name="Murdoch R.W."/>
            <person name="Higgins S."/>
            <person name="Loffler F."/>
        </authorList>
    </citation>
    <scope>NUCLEOTIDE SEQUENCE</scope>
</reference>
<proteinExistence type="predicted"/>
<gene>
    <name evidence="1" type="ORF">SDC9_169327</name>
</gene>
<name>A0A645G5M1_9ZZZZ</name>